<dbReference type="RefSeq" id="WP_045250290.1">
    <property type="nucleotide sequence ID" value="NZ_JYIT01000072.1"/>
</dbReference>
<sequence>MTSLTVRRATAVAALTLTATATLTACTGTSGAGSRQSDAQIAAACPSSSIATTIGIDGTGSFQSAKAKAENLRIISGYVRRTAICGGHLRVFGFASSTGGTVPLFEGDLHADAPTDNAKLRKAGKLADQTLQTITDQYDPALAGLAGNGSDILGMLALLQQGNTQHPDHTPVDLLLTDGLTNIGADPTTVTTPAAATALADAQRVPDLTGAEVSIVGIGREASGEIPSAVIENVTVFWQRICENTHAASCQISTEGK</sequence>
<keyword evidence="1" id="KW-0732">Signal</keyword>
<gene>
    <name evidence="2" type="ORF">RL72_01577</name>
</gene>
<dbReference type="PATRIC" id="fig|582680.7.peg.1616"/>
<evidence type="ECO:0000256" key="1">
    <source>
        <dbReference type="SAM" id="SignalP"/>
    </source>
</evidence>
<protein>
    <recommendedName>
        <fullName evidence="4">VWFA domain-containing protein</fullName>
    </recommendedName>
</protein>
<evidence type="ECO:0000313" key="2">
    <source>
        <dbReference type="EMBL" id="KJL24854.1"/>
    </source>
</evidence>
<dbReference type="OrthoDB" id="3819628at2"/>
<proteinExistence type="predicted"/>
<feature type="signal peptide" evidence="1">
    <location>
        <begin position="1"/>
        <end position="24"/>
    </location>
</feature>
<feature type="chain" id="PRO_5039059509" description="VWFA domain-containing protein" evidence="1">
    <location>
        <begin position="25"/>
        <end position="257"/>
    </location>
</feature>
<reference evidence="2 3" key="1">
    <citation type="submission" date="2015-02" db="EMBL/GenBank/DDBJ databases">
        <title>Draft genome sequences of ten Microbacterium spp. with emphasis on heavy metal contaminated environments.</title>
        <authorList>
            <person name="Corretto E."/>
        </authorList>
    </citation>
    <scope>NUCLEOTIDE SEQUENCE [LARGE SCALE GENOMIC DNA]</scope>
    <source>
        <strain evidence="2 3">DSM 23848</strain>
    </source>
</reference>
<organism evidence="2 3">
    <name type="scientific">Microbacterium azadirachtae</name>
    <dbReference type="NCBI Taxonomy" id="582680"/>
    <lineage>
        <taxon>Bacteria</taxon>
        <taxon>Bacillati</taxon>
        <taxon>Actinomycetota</taxon>
        <taxon>Actinomycetes</taxon>
        <taxon>Micrococcales</taxon>
        <taxon>Microbacteriaceae</taxon>
        <taxon>Microbacterium</taxon>
    </lineage>
</organism>
<dbReference type="EMBL" id="JYIT01000072">
    <property type="protein sequence ID" value="KJL24854.1"/>
    <property type="molecule type" value="Genomic_DNA"/>
</dbReference>
<dbReference type="AlphaFoldDB" id="A0A0F0KWL5"/>
<comment type="caution">
    <text evidence="2">The sequence shown here is derived from an EMBL/GenBank/DDBJ whole genome shotgun (WGS) entry which is preliminary data.</text>
</comment>
<name>A0A0F0KWL5_9MICO</name>
<dbReference type="PROSITE" id="PS51257">
    <property type="entry name" value="PROKAR_LIPOPROTEIN"/>
    <property type="match status" value="1"/>
</dbReference>
<keyword evidence="3" id="KW-1185">Reference proteome</keyword>
<evidence type="ECO:0008006" key="4">
    <source>
        <dbReference type="Google" id="ProtNLM"/>
    </source>
</evidence>
<evidence type="ECO:0000313" key="3">
    <source>
        <dbReference type="Proteomes" id="UP000033448"/>
    </source>
</evidence>
<dbReference type="Proteomes" id="UP000033448">
    <property type="component" value="Unassembled WGS sequence"/>
</dbReference>
<accession>A0A0F0KWL5</accession>